<dbReference type="Proteomes" id="UP000007058">
    <property type="component" value="Chromosome"/>
</dbReference>
<keyword evidence="3" id="KW-0560">Oxidoreductase</keyword>
<dbReference type="PROSITE" id="PS00197">
    <property type="entry name" value="2FE2S_FER_1"/>
    <property type="match status" value="1"/>
</dbReference>
<accession>Q2W7R9</accession>
<protein>
    <submittedName>
        <fullName evidence="7">Aerobic-type carbon monoxide dehydrogenase small subunit CoxS/CutS homolog</fullName>
    </submittedName>
</protein>
<dbReference type="GO" id="GO:0046872">
    <property type="term" value="F:metal ion binding"/>
    <property type="evidence" value="ECO:0007669"/>
    <property type="project" value="UniProtKB-KW"/>
</dbReference>
<proteinExistence type="predicted"/>
<dbReference type="KEGG" id="mag:amb1303"/>
<dbReference type="Gene3D" id="1.10.150.120">
    <property type="entry name" value="[2Fe-2S]-binding domain"/>
    <property type="match status" value="1"/>
</dbReference>
<keyword evidence="4" id="KW-0408">Iron</keyword>
<dbReference type="InterPro" id="IPR012675">
    <property type="entry name" value="Beta-grasp_dom_sf"/>
</dbReference>
<dbReference type="STRING" id="342108.amb1303"/>
<evidence type="ECO:0000313" key="8">
    <source>
        <dbReference type="Proteomes" id="UP000007058"/>
    </source>
</evidence>
<dbReference type="Gene3D" id="3.10.20.30">
    <property type="match status" value="1"/>
</dbReference>
<evidence type="ECO:0000256" key="5">
    <source>
        <dbReference type="ARBA" id="ARBA00023014"/>
    </source>
</evidence>
<dbReference type="SUPFAM" id="SSF54292">
    <property type="entry name" value="2Fe-2S ferredoxin-like"/>
    <property type="match status" value="1"/>
</dbReference>
<evidence type="ECO:0000259" key="6">
    <source>
        <dbReference type="PROSITE" id="PS51085"/>
    </source>
</evidence>
<keyword evidence="2" id="KW-0479">Metal-binding</keyword>
<dbReference type="EMBL" id="AP007255">
    <property type="protein sequence ID" value="BAE50106.1"/>
    <property type="molecule type" value="Genomic_DNA"/>
</dbReference>
<reference evidence="7 8" key="1">
    <citation type="journal article" date="2005" name="DNA Res.">
        <title>Complete genome sequence of the facultative anaerobic magnetotactic bacterium Magnetospirillum sp. strain AMB-1.</title>
        <authorList>
            <person name="Matsunaga T."/>
            <person name="Okamura Y."/>
            <person name="Fukuda Y."/>
            <person name="Wahyudi A.T."/>
            <person name="Murase Y."/>
            <person name="Takeyama H."/>
        </authorList>
    </citation>
    <scope>NUCLEOTIDE SEQUENCE [LARGE SCALE GENOMIC DNA]</scope>
    <source>
        <strain evidence="8">ATCC 700264 / AMB-1</strain>
    </source>
</reference>
<dbReference type="PROSITE" id="PS51085">
    <property type="entry name" value="2FE2S_FER_2"/>
    <property type="match status" value="1"/>
</dbReference>
<organism evidence="7 8">
    <name type="scientific">Paramagnetospirillum magneticum (strain ATCC 700264 / AMB-1)</name>
    <name type="common">Magnetospirillum magneticum</name>
    <dbReference type="NCBI Taxonomy" id="342108"/>
    <lineage>
        <taxon>Bacteria</taxon>
        <taxon>Pseudomonadati</taxon>
        <taxon>Pseudomonadota</taxon>
        <taxon>Alphaproteobacteria</taxon>
        <taxon>Rhodospirillales</taxon>
        <taxon>Magnetospirillaceae</taxon>
        <taxon>Paramagnetospirillum</taxon>
    </lineage>
</organism>
<evidence type="ECO:0000256" key="1">
    <source>
        <dbReference type="ARBA" id="ARBA00022714"/>
    </source>
</evidence>
<feature type="domain" description="2Fe-2S ferredoxin-type" evidence="6">
    <location>
        <begin position="1"/>
        <end position="58"/>
    </location>
</feature>
<dbReference type="InterPro" id="IPR036884">
    <property type="entry name" value="2Fe-2S-bd_dom_sf"/>
</dbReference>
<dbReference type="InterPro" id="IPR051452">
    <property type="entry name" value="Diverse_Oxidoreductases"/>
</dbReference>
<evidence type="ECO:0000256" key="4">
    <source>
        <dbReference type="ARBA" id="ARBA00023004"/>
    </source>
</evidence>
<dbReference type="Pfam" id="PF01799">
    <property type="entry name" value="Fer2_2"/>
    <property type="match status" value="1"/>
</dbReference>
<dbReference type="InterPro" id="IPR002888">
    <property type="entry name" value="2Fe-2S-bd"/>
</dbReference>
<dbReference type="InterPro" id="IPR001041">
    <property type="entry name" value="2Fe-2S_ferredoxin-type"/>
</dbReference>
<dbReference type="SUPFAM" id="SSF47741">
    <property type="entry name" value="CO dehydrogenase ISP C-domain like"/>
    <property type="match status" value="1"/>
</dbReference>
<dbReference type="Pfam" id="PF00111">
    <property type="entry name" value="Fer2"/>
    <property type="match status" value="1"/>
</dbReference>
<dbReference type="PANTHER" id="PTHR44379">
    <property type="entry name" value="OXIDOREDUCTASE WITH IRON-SULFUR SUBUNIT"/>
    <property type="match status" value="1"/>
</dbReference>
<evidence type="ECO:0000256" key="3">
    <source>
        <dbReference type="ARBA" id="ARBA00023002"/>
    </source>
</evidence>
<evidence type="ECO:0000256" key="2">
    <source>
        <dbReference type="ARBA" id="ARBA00022723"/>
    </source>
</evidence>
<keyword evidence="8" id="KW-1185">Reference proteome</keyword>
<evidence type="ECO:0000313" key="7">
    <source>
        <dbReference type="EMBL" id="BAE50106.1"/>
    </source>
</evidence>
<gene>
    <name evidence="7" type="ordered locus">amb1303</name>
</gene>
<keyword evidence="1" id="KW-0001">2Fe-2S</keyword>
<dbReference type="HOGENOM" id="CLU_052511_3_1_5"/>
<dbReference type="PANTHER" id="PTHR44379:SF2">
    <property type="entry name" value="BLR6218 PROTEIN"/>
    <property type="match status" value="1"/>
</dbReference>
<dbReference type="AlphaFoldDB" id="Q2W7R9"/>
<dbReference type="InterPro" id="IPR006058">
    <property type="entry name" value="2Fe2S_fd_BS"/>
</dbReference>
<sequence>MPLVYWLREELGLTGTHLGCGKGECGACTVLIDGQPARSCRTTLGEAAGKVVTTIEGLGTPEAPHPVQAAFVEEQAAQCGFCTPGMVVEGAALLARTAQPDLAEVKEALDGHLCRCGSHQRVLKAVMRAGGRDKS</sequence>
<name>Q2W7R9_PARM1</name>
<keyword evidence="5" id="KW-0411">Iron-sulfur</keyword>
<dbReference type="InterPro" id="IPR036010">
    <property type="entry name" value="2Fe-2S_ferredoxin-like_sf"/>
</dbReference>
<dbReference type="GO" id="GO:0051537">
    <property type="term" value="F:2 iron, 2 sulfur cluster binding"/>
    <property type="evidence" value="ECO:0007669"/>
    <property type="project" value="UniProtKB-KW"/>
</dbReference>
<dbReference type="GO" id="GO:0016491">
    <property type="term" value="F:oxidoreductase activity"/>
    <property type="evidence" value="ECO:0007669"/>
    <property type="project" value="UniProtKB-KW"/>
</dbReference>